<evidence type="ECO:0000313" key="4">
    <source>
        <dbReference type="Proteomes" id="UP000593880"/>
    </source>
</evidence>
<dbReference type="RefSeq" id="WP_128929700.1">
    <property type="nucleotide sequence ID" value="NZ_BMHC01000010.1"/>
</dbReference>
<dbReference type="NCBIfam" id="NF006093">
    <property type="entry name" value="PRK08245.1"/>
    <property type="match status" value="1"/>
</dbReference>
<evidence type="ECO:0000313" key="3">
    <source>
        <dbReference type="EMBL" id="QOZ64288.1"/>
    </source>
</evidence>
<dbReference type="EMBL" id="CP030058">
    <property type="protein sequence ID" value="QOZ64288.1"/>
    <property type="molecule type" value="Genomic_DNA"/>
</dbReference>
<dbReference type="PANTHER" id="PTHR33254:SF16">
    <property type="entry name" value="BLR3842 PROTEIN"/>
    <property type="match status" value="1"/>
</dbReference>
<dbReference type="Gene3D" id="3.50.30.40">
    <property type="entry name" value="Ribonuclease E inhibitor RraA/RraA-like"/>
    <property type="match status" value="1"/>
</dbReference>
<dbReference type="Proteomes" id="UP000593880">
    <property type="component" value="Plasmid unnamed"/>
</dbReference>
<dbReference type="GO" id="GO:0046872">
    <property type="term" value="F:metal ion binding"/>
    <property type="evidence" value="ECO:0007669"/>
    <property type="project" value="UniProtKB-KW"/>
</dbReference>
<feature type="binding site" evidence="1">
    <location>
        <position position="125"/>
    </location>
    <ligand>
        <name>Mg(2+)</name>
        <dbReference type="ChEBI" id="CHEBI:18420"/>
    </ligand>
</feature>
<evidence type="ECO:0000313" key="5">
    <source>
        <dbReference type="Proteomes" id="UP000625079"/>
    </source>
</evidence>
<comment type="cofactor">
    <cofactor evidence="1">
        <name>Mg(2+)</name>
        <dbReference type="ChEBI" id="CHEBI:18420"/>
    </cofactor>
</comment>
<dbReference type="Proteomes" id="UP000625079">
    <property type="component" value="Unassembled WGS sequence"/>
</dbReference>
<keyword evidence="1" id="KW-0479">Metal-binding</keyword>
<dbReference type="CDD" id="cd16841">
    <property type="entry name" value="RraA_family"/>
    <property type="match status" value="1"/>
</dbReference>
<geneLocation type="plasmid" evidence="3 4">
    <name>unnamed</name>
</geneLocation>
<name>A0A410VJ91_9BRAD</name>
<sequence>MTNISTEALLTLEKTAVATVSTVLRQKGFARVSLRGPRALVEGQKRIAGPAYTMRFVPAREDITTTMAVAGPTSPRTVMEKIPAGAVVVVDAMGLRSAGVFGDIICARMQTRGIAGLVTDGAIRDLVGMKKLNWPIWADGTTAPPSPSEFFCADTQVAVACGGVTIFPGDIVVADDDGAVVVPAAIAEAVAVEAFEKDRFEEWVYDQVKAGALLDGLYPPNDATKERYAKERR</sequence>
<feature type="binding site" evidence="1">
    <location>
        <position position="124"/>
    </location>
    <ligand>
        <name>Mg(2+)</name>
        <dbReference type="ChEBI" id="CHEBI:18420"/>
    </ligand>
</feature>
<gene>
    <name evidence="2" type="ORF">GCM10010987_45770</name>
    <name evidence="3" type="ORF">XH86_36390</name>
</gene>
<dbReference type="SUPFAM" id="SSF89562">
    <property type="entry name" value="RraA-like"/>
    <property type="match status" value="1"/>
</dbReference>
<proteinExistence type="predicted"/>
<dbReference type="InterPro" id="IPR036704">
    <property type="entry name" value="RraA/RraA-like_sf"/>
</dbReference>
<reference evidence="2" key="3">
    <citation type="submission" date="2022-12" db="EMBL/GenBank/DDBJ databases">
        <authorList>
            <person name="Sun Q."/>
            <person name="Zhou Y."/>
        </authorList>
    </citation>
    <scope>NUCLEOTIDE SEQUENCE</scope>
    <source>
        <strain evidence="2">CGMCC 1.15034</strain>
    </source>
</reference>
<dbReference type="InterPro" id="IPR005493">
    <property type="entry name" value="RraA/RraA-like"/>
</dbReference>
<keyword evidence="4" id="KW-1185">Reference proteome</keyword>
<evidence type="ECO:0000313" key="2">
    <source>
        <dbReference type="EMBL" id="GGI27712.1"/>
    </source>
</evidence>
<feature type="binding site" evidence="1">
    <location>
        <begin position="102"/>
        <end position="105"/>
    </location>
    <ligand>
        <name>substrate</name>
    </ligand>
</feature>
<evidence type="ECO:0000256" key="1">
    <source>
        <dbReference type="PIRSR" id="PIRSR605493-1"/>
    </source>
</evidence>
<reference evidence="3 4" key="2">
    <citation type="submission" date="2018-06" db="EMBL/GenBank/DDBJ databases">
        <title>Comparative genomics of rhizobia nodulating Arachis hypogaea in China.</title>
        <authorList>
            <person name="Li Y."/>
        </authorList>
    </citation>
    <scope>NUCLEOTIDE SEQUENCE [LARGE SCALE GENOMIC DNA]</scope>
    <source>
        <strain evidence="3 4">CCBAU 51658</strain>
        <plasmid evidence="3 4">unnamed</plasmid>
    </source>
</reference>
<protein>
    <submittedName>
        <fullName evidence="2">Ribonuclease activity regulator RraA</fullName>
    </submittedName>
</protein>
<dbReference type="AlphaFoldDB" id="A0A410VJ91"/>
<keyword evidence="3" id="KW-0614">Plasmid</keyword>
<keyword evidence="1" id="KW-0460">Magnesium</keyword>
<dbReference type="OrthoDB" id="9812532at2"/>
<dbReference type="EMBL" id="BMHC01000010">
    <property type="protein sequence ID" value="GGI27712.1"/>
    <property type="molecule type" value="Genomic_DNA"/>
</dbReference>
<reference evidence="2" key="1">
    <citation type="journal article" date="2014" name="Int. J. Syst. Evol. Microbiol.">
        <title>Complete genome sequence of Corynebacterium casei LMG S-19264T (=DSM 44701T), isolated from a smear-ripened cheese.</title>
        <authorList>
            <consortium name="US DOE Joint Genome Institute (JGI-PGF)"/>
            <person name="Walter F."/>
            <person name="Albersmeier A."/>
            <person name="Kalinowski J."/>
            <person name="Ruckert C."/>
        </authorList>
    </citation>
    <scope>NUCLEOTIDE SEQUENCE</scope>
    <source>
        <strain evidence="2">CGMCC 1.15034</strain>
    </source>
</reference>
<organism evidence="2 5">
    <name type="scientific">Bradyrhizobium guangdongense</name>
    <dbReference type="NCBI Taxonomy" id="1325090"/>
    <lineage>
        <taxon>Bacteria</taxon>
        <taxon>Pseudomonadati</taxon>
        <taxon>Pseudomonadota</taxon>
        <taxon>Alphaproteobacteria</taxon>
        <taxon>Hyphomicrobiales</taxon>
        <taxon>Nitrobacteraceae</taxon>
        <taxon>Bradyrhizobium</taxon>
    </lineage>
</organism>
<dbReference type="Pfam" id="PF03737">
    <property type="entry name" value="RraA-like"/>
    <property type="match status" value="1"/>
</dbReference>
<accession>A0A410VJ91</accession>
<dbReference type="PANTHER" id="PTHR33254">
    <property type="entry name" value="4-HYDROXY-4-METHYL-2-OXOGLUTARATE ALDOLASE 3-RELATED"/>
    <property type="match status" value="1"/>
</dbReference>